<dbReference type="PANTHER" id="PTHR23138">
    <property type="entry name" value="RAN BINDING PROTEIN"/>
    <property type="match status" value="1"/>
</dbReference>
<dbReference type="InterPro" id="IPR011993">
    <property type="entry name" value="PH-like_dom_sf"/>
</dbReference>
<dbReference type="InterPro" id="IPR045255">
    <property type="entry name" value="RanBP1-like"/>
</dbReference>
<sequence length="390" mass="43261">SDTSLAQKRGRSSSFTILPTFPPSQPVKKNNIFMSSALLQRNLDLIKSTKEASLSQSQLRNVIRPAILQPPQALTCPEIPIVSPITKKEAAVQLSADSFYSSAENSVSSKTAEGSSTDMNLSSSKPTQSQLFEGRSVQNSSNSDFVFGENMVERVLVRSVNAVSLFIKINVLIFFFQRLIILETALLRNTTLTESAAVCISKPAEKILLDKVEVITGEEAEHNVLQINCKLFVFNKLSLTWIERGRGSLRLNDTSSNKCGMLQSRLVMRNQGSLRLILNTRLWDQMVIKRANRKSLCFTATNQEDHSVQVFLIQASSKDTGYLYAAIHHRLVALRSFAEQGPDANQADTEREIAFQPLNCDSDDEDDEEITQVSSSGSGKQKFSGCNPFR</sequence>
<dbReference type="SMART" id="SM00160">
    <property type="entry name" value="RanBD"/>
    <property type="match status" value="1"/>
</dbReference>
<gene>
    <name evidence="9" type="primary">Ranbp3l</name>
    <name evidence="9" type="ORF">ROSBEN_R14625</name>
</gene>
<feature type="compositionally biased region" description="Low complexity" evidence="7">
    <location>
        <begin position="374"/>
        <end position="390"/>
    </location>
</feature>
<dbReference type="GO" id="GO:0005634">
    <property type="term" value="C:nucleus"/>
    <property type="evidence" value="ECO:0007669"/>
    <property type="project" value="UniProtKB-SubCell"/>
</dbReference>
<accession>A0A7L0DDI1</accession>
<comment type="subcellular location">
    <subcellularLocation>
        <location evidence="2">Cytoplasm</location>
    </subcellularLocation>
    <subcellularLocation>
        <location evidence="1">Nucleus</location>
    </subcellularLocation>
</comment>
<dbReference type="SUPFAM" id="SSF50729">
    <property type="entry name" value="PH domain-like"/>
    <property type="match status" value="1"/>
</dbReference>
<dbReference type="AlphaFoldDB" id="A0A7L0DDI1"/>
<dbReference type="FunFam" id="2.30.29.30:FF:000228">
    <property type="entry name" value="ran-binding protein 3-like isoform X2"/>
    <property type="match status" value="1"/>
</dbReference>
<dbReference type="Pfam" id="PF00638">
    <property type="entry name" value="Ran_BP1"/>
    <property type="match status" value="1"/>
</dbReference>
<evidence type="ECO:0000256" key="1">
    <source>
        <dbReference type="ARBA" id="ARBA00004123"/>
    </source>
</evidence>
<proteinExistence type="predicted"/>
<feature type="domain" description="RanBD1" evidence="8">
    <location>
        <begin position="208"/>
        <end position="289"/>
    </location>
</feature>
<evidence type="ECO:0000313" key="10">
    <source>
        <dbReference type="Proteomes" id="UP000545435"/>
    </source>
</evidence>
<feature type="non-terminal residue" evidence="9">
    <location>
        <position position="1"/>
    </location>
</feature>
<reference evidence="9 10" key="1">
    <citation type="submission" date="2019-09" db="EMBL/GenBank/DDBJ databases">
        <title>Bird 10,000 Genomes (B10K) Project - Family phase.</title>
        <authorList>
            <person name="Zhang G."/>
        </authorList>
    </citation>
    <scope>NUCLEOTIDE SEQUENCE [LARGE SCALE GENOMIC DNA]</scope>
    <source>
        <strain evidence="9">B10K-DU-006-20</strain>
        <tissue evidence="9">Mixed tissue sample</tissue>
    </source>
</reference>
<keyword evidence="3" id="KW-0963">Cytoplasm</keyword>
<dbReference type="PANTHER" id="PTHR23138:SF88">
    <property type="entry name" value="RAN-BINDING PROTEIN 3-LIKE"/>
    <property type="match status" value="1"/>
</dbReference>
<feature type="compositionally biased region" description="Acidic residues" evidence="7">
    <location>
        <begin position="361"/>
        <end position="370"/>
    </location>
</feature>
<feature type="region of interest" description="Disordered" evidence="7">
    <location>
        <begin position="357"/>
        <end position="390"/>
    </location>
</feature>
<evidence type="ECO:0000256" key="3">
    <source>
        <dbReference type="ARBA" id="ARBA00022490"/>
    </source>
</evidence>
<evidence type="ECO:0000256" key="7">
    <source>
        <dbReference type="SAM" id="MobiDB-lite"/>
    </source>
</evidence>
<dbReference type="Gene3D" id="2.30.29.30">
    <property type="entry name" value="Pleckstrin-homology domain (PH domain)/Phosphotyrosine-binding domain (PTB)"/>
    <property type="match status" value="1"/>
</dbReference>
<keyword evidence="10" id="KW-1185">Reference proteome</keyword>
<dbReference type="GO" id="GO:0046332">
    <property type="term" value="F:SMAD binding"/>
    <property type="evidence" value="ECO:0007669"/>
    <property type="project" value="UniProtKB-ARBA"/>
</dbReference>
<dbReference type="GO" id="GO:0006611">
    <property type="term" value="P:protein export from nucleus"/>
    <property type="evidence" value="ECO:0007669"/>
    <property type="project" value="TreeGrafter"/>
</dbReference>
<feature type="non-terminal residue" evidence="9">
    <location>
        <position position="390"/>
    </location>
</feature>
<comment type="caution">
    <text evidence="9">The sequence shown here is derived from an EMBL/GenBank/DDBJ whole genome shotgun (WGS) entry which is preliminary data.</text>
</comment>
<evidence type="ECO:0000256" key="4">
    <source>
        <dbReference type="ARBA" id="ARBA00023242"/>
    </source>
</evidence>
<name>A0A7L0DDI1_9CHAR</name>
<evidence type="ECO:0000259" key="8">
    <source>
        <dbReference type="PROSITE" id="PS50196"/>
    </source>
</evidence>
<protein>
    <recommendedName>
        <fullName evidence="6">Ran-binding protein 3-like</fullName>
    </recommendedName>
</protein>
<organism evidence="9 10">
    <name type="scientific">Rostratula benghalensis</name>
    <name type="common">greater painted-snipe</name>
    <dbReference type="NCBI Taxonomy" id="118793"/>
    <lineage>
        <taxon>Eukaryota</taxon>
        <taxon>Metazoa</taxon>
        <taxon>Chordata</taxon>
        <taxon>Craniata</taxon>
        <taxon>Vertebrata</taxon>
        <taxon>Euteleostomi</taxon>
        <taxon>Archelosauria</taxon>
        <taxon>Archosauria</taxon>
        <taxon>Dinosauria</taxon>
        <taxon>Saurischia</taxon>
        <taxon>Theropoda</taxon>
        <taxon>Coelurosauria</taxon>
        <taxon>Aves</taxon>
        <taxon>Neognathae</taxon>
        <taxon>Neoaves</taxon>
        <taxon>Charadriiformes</taxon>
        <taxon>Rostratulidae</taxon>
        <taxon>Rostratula</taxon>
    </lineage>
</organism>
<keyword evidence="4" id="KW-0539">Nucleus</keyword>
<feature type="compositionally biased region" description="Polar residues" evidence="7">
    <location>
        <begin position="1"/>
        <end position="17"/>
    </location>
</feature>
<dbReference type="Proteomes" id="UP000545435">
    <property type="component" value="Unassembled WGS sequence"/>
</dbReference>
<evidence type="ECO:0000256" key="5">
    <source>
        <dbReference type="ARBA" id="ARBA00059866"/>
    </source>
</evidence>
<comment type="function">
    <text evidence="5">Nuclear export factor for BMP-specific SMAD1/5/8 that plays a critical role in terminating BMP signaling and regulating mesenchymal stem cell differentiation by blocking osteoblast differentiation to promote myogenic differention. Directly recognizes dephosphorylated SMAD1/5/8 and mediates their nuclear export in a Ran-dependent manner.</text>
</comment>
<dbReference type="CDD" id="cd13180">
    <property type="entry name" value="RanBD_RanBP3"/>
    <property type="match status" value="1"/>
</dbReference>
<evidence type="ECO:0000256" key="6">
    <source>
        <dbReference type="ARBA" id="ARBA00068028"/>
    </source>
</evidence>
<dbReference type="InterPro" id="IPR000156">
    <property type="entry name" value="Ran_bind_dom"/>
</dbReference>
<dbReference type="EMBL" id="VXAI01000351">
    <property type="protein sequence ID" value="NXJ69542.1"/>
    <property type="molecule type" value="Genomic_DNA"/>
</dbReference>
<evidence type="ECO:0000256" key="2">
    <source>
        <dbReference type="ARBA" id="ARBA00004496"/>
    </source>
</evidence>
<feature type="region of interest" description="Disordered" evidence="7">
    <location>
        <begin position="1"/>
        <end position="20"/>
    </location>
</feature>
<evidence type="ECO:0000313" key="9">
    <source>
        <dbReference type="EMBL" id="NXJ69542.1"/>
    </source>
</evidence>
<dbReference type="GO" id="GO:0005737">
    <property type="term" value="C:cytoplasm"/>
    <property type="evidence" value="ECO:0007669"/>
    <property type="project" value="UniProtKB-SubCell"/>
</dbReference>
<dbReference type="PROSITE" id="PS50196">
    <property type="entry name" value="RANBD1"/>
    <property type="match status" value="1"/>
</dbReference>